<reference evidence="3" key="1">
    <citation type="submission" date="2011-12" db="EMBL/GenBank/DDBJ databases">
        <authorList>
            <consortium name="The Broad Institute Genome Sequencing Platform"/>
            <person name="Russ C."/>
            <person name="Tyler B."/>
            <person name="Panabieres F."/>
            <person name="Shan W."/>
            <person name="Tripathy S."/>
            <person name="Grunwald N."/>
            <person name="Machado M."/>
            <person name="Young S.K."/>
            <person name="Zeng Q."/>
            <person name="Gargeya S."/>
            <person name="Fitzgerald M."/>
            <person name="Haas B."/>
            <person name="Abouelleil A."/>
            <person name="Alvarado L."/>
            <person name="Arachchi H.M."/>
            <person name="Berlin A."/>
            <person name="Chapman S.B."/>
            <person name="Gearin G."/>
            <person name="Goldberg J."/>
            <person name="Griggs A."/>
            <person name="Gujja S."/>
            <person name="Hansen M."/>
            <person name="Heiman D."/>
            <person name="Howarth C."/>
            <person name="Larimer J."/>
            <person name="Lui A."/>
            <person name="MacDonald P.J.P."/>
            <person name="McCowen C."/>
            <person name="Montmayeur A."/>
            <person name="Murphy C."/>
            <person name="Neiman D."/>
            <person name="Pearson M."/>
            <person name="Priest M."/>
            <person name="Roberts A."/>
            <person name="Saif S."/>
            <person name="Shea T."/>
            <person name="Sisk P."/>
            <person name="Stolte C."/>
            <person name="Sykes S."/>
            <person name="Wortman J."/>
            <person name="Nusbaum C."/>
            <person name="Birren B."/>
        </authorList>
    </citation>
    <scope>NUCLEOTIDE SEQUENCE [LARGE SCALE GENOMIC DNA]</scope>
    <source>
        <strain evidence="3">INRA-310</strain>
    </source>
</reference>
<protein>
    <submittedName>
        <fullName evidence="2">Uncharacterized protein</fullName>
    </submittedName>
</protein>
<dbReference type="OMA" id="LPFEMTI"/>
<name>W2PWP9_PHYN3</name>
<accession>W2PWP9</accession>
<gene>
    <name evidence="2" type="ORF">PPTG_15108</name>
</gene>
<dbReference type="GeneID" id="20184325"/>
<dbReference type="VEuPathDB" id="FungiDB:PPTG_15108"/>
<evidence type="ECO:0000313" key="3">
    <source>
        <dbReference type="Proteomes" id="UP000018817"/>
    </source>
</evidence>
<dbReference type="AlphaFoldDB" id="W2PWP9"/>
<evidence type="ECO:0000256" key="1">
    <source>
        <dbReference type="SAM" id="MobiDB-lite"/>
    </source>
</evidence>
<sequence length="129" mass="14784">MLGDKLPPAIDSADEQRLPARLLDSPDVRYVRVLQPRPALELERRPALATLSFSWQCVSLADKSLQLADCKHRLMLPFEMTIPKKQAPWYRRERNQEMSSSTPKSFAGKSLESKHHDSNYHQAFGPLLE</sequence>
<dbReference type="Proteomes" id="UP000018817">
    <property type="component" value="Unassembled WGS sequence"/>
</dbReference>
<feature type="region of interest" description="Disordered" evidence="1">
    <location>
        <begin position="87"/>
        <end position="129"/>
    </location>
</feature>
<organism evidence="2 3">
    <name type="scientific">Phytophthora nicotianae (strain INRA-310)</name>
    <name type="common">Phytophthora parasitica</name>
    <dbReference type="NCBI Taxonomy" id="761204"/>
    <lineage>
        <taxon>Eukaryota</taxon>
        <taxon>Sar</taxon>
        <taxon>Stramenopiles</taxon>
        <taxon>Oomycota</taxon>
        <taxon>Peronosporomycetes</taxon>
        <taxon>Peronosporales</taxon>
        <taxon>Peronosporaceae</taxon>
        <taxon>Phytophthora</taxon>
    </lineage>
</organism>
<proteinExistence type="predicted"/>
<dbReference type="OrthoDB" id="89332at2759"/>
<dbReference type="RefSeq" id="XP_008910372.1">
    <property type="nucleotide sequence ID" value="XM_008912124.1"/>
</dbReference>
<reference evidence="2 3" key="2">
    <citation type="submission" date="2013-11" db="EMBL/GenBank/DDBJ databases">
        <title>The Genome Sequence of Phytophthora parasitica INRA-310.</title>
        <authorList>
            <consortium name="The Broad Institute Genomics Platform"/>
            <person name="Russ C."/>
            <person name="Tyler B."/>
            <person name="Panabieres F."/>
            <person name="Shan W."/>
            <person name="Tripathy S."/>
            <person name="Grunwald N."/>
            <person name="Machado M."/>
            <person name="Johnson C.S."/>
            <person name="Arredondo F."/>
            <person name="Hong C."/>
            <person name="Coffey M."/>
            <person name="Young S.K."/>
            <person name="Zeng Q."/>
            <person name="Gargeya S."/>
            <person name="Fitzgerald M."/>
            <person name="Abouelleil A."/>
            <person name="Alvarado L."/>
            <person name="Chapman S.B."/>
            <person name="Gainer-Dewar J."/>
            <person name="Goldberg J."/>
            <person name="Griggs A."/>
            <person name="Gujja S."/>
            <person name="Hansen M."/>
            <person name="Howarth C."/>
            <person name="Imamovic A."/>
            <person name="Ireland A."/>
            <person name="Larimer J."/>
            <person name="McCowan C."/>
            <person name="Murphy C."/>
            <person name="Pearson M."/>
            <person name="Poon T.W."/>
            <person name="Priest M."/>
            <person name="Roberts A."/>
            <person name="Saif S."/>
            <person name="Shea T."/>
            <person name="Sykes S."/>
            <person name="Wortman J."/>
            <person name="Nusbaum C."/>
            <person name="Birren B."/>
        </authorList>
    </citation>
    <scope>NUCLEOTIDE SEQUENCE [LARGE SCALE GENOMIC DNA]</scope>
    <source>
        <strain evidence="2 3">INRA-310</strain>
    </source>
</reference>
<evidence type="ECO:0000313" key="2">
    <source>
        <dbReference type="EMBL" id="ETN04445.1"/>
    </source>
</evidence>
<dbReference type="EMBL" id="KI669604">
    <property type="protein sequence ID" value="ETN04445.1"/>
    <property type="molecule type" value="Genomic_DNA"/>
</dbReference>